<accession>A0ABP1CSD8</accession>
<proteinExistence type="predicted"/>
<evidence type="ECO:0000313" key="2">
    <source>
        <dbReference type="EMBL" id="CAL1698611.1"/>
    </source>
</evidence>
<evidence type="ECO:0000313" key="1">
    <source>
        <dbReference type="EMBL" id="CAL1698607.1"/>
    </source>
</evidence>
<dbReference type="EMBL" id="OZ037953">
    <property type="protein sequence ID" value="CAL1698607.1"/>
    <property type="molecule type" value="Genomic_DNA"/>
</dbReference>
<keyword evidence="3" id="KW-1185">Reference proteome</keyword>
<protein>
    <recommendedName>
        <fullName evidence="4">Secreted protein</fullName>
    </recommendedName>
</protein>
<name>A0ABP1CSD8_9APHY</name>
<organism evidence="2 3">
    <name type="scientific">Somion occarium</name>
    <dbReference type="NCBI Taxonomy" id="3059160"/>
    <lineage>
        <taxon>Eukaryota</taxon>
        <taxon>Fungi</taxon>
        <taxon>Dikarya</taxon>
        <taxon>Basidiomycota</taxon>
        <taxon>Agaricomycotina</taxon>
        <taxon>Agaricomycetes</taxon>
        <taxon>Polyporales</taxon>
        <taxon>Cerrenaceae</taxon>
        <taxon>Somion</taxon>
    </lineage>
</organism>
<reference evidence="2" key="2">
    <citation type="submission" date="2024-04" db="EMBL/GenBank/DDBJ databases">
        <authorList>
            <person name="European Reference Genome Atlas."/>
        </authorList>
    </citation>
    <scope>NUCLEOTIDE SEQUENCE</scope>
</reference>
<evidence type="ECO:0008006" key="4">
    <source>
        <dbReference type="Google" id="ProtNLM"/>
    </source>
</evidence>
<sequence length="78" mass="8535">MLITLLVARVADTMIISYRILPFPVNSSMDLPCASSTSVRLGPATVLDEHPLSSELQTLPVIVILLTPIWLDGRSFLD</sequence>
<gene>
    <name evidence="1" type="ORF">GFSPODELE1_LOCUS2223</name>
    <name evidence="2" type="ORF">GFSPODELE1_LOCUS2226</name>
</gene>
<dbReference type="EMBL" id="OZ037953">
    <property type="protein sequence ID" value="CAL1698611.1"/>
    <property type="molecule type" value="Genomic_DNA"/>
</dbReference>
<dbReference type="Proteomes" id="UP001497453">
    <property type="component" value="Chromosome 10"/>
</dbReference>
<evidence type="ECO:0000313" key="3">
    <source>
        <dbReference type="Proteomes" id="UP001497453"/>
    </source>
</evidence>
<reference evidence="3" key="1">
    <citation type="submission" date="2024-04" db="EMBL/GenBank/DDBJ databases">
        <authorList>
            <person name="Shaw F."/>
            <person name="Minotto A."/>
        </authorList>
    </citation>
    <scope>NUCLEOTIDE SEQUENCE [LARGE SCALE GENOMIC DNA]</scope>
</reference>